<feature type="repeat" description="WD" evidence="3">
    <location>
        <begin position="308"/>
        <end position="342"/>
    </location>
</feature>
<reference evidence="5" key="1">
    <citation type="submission" date="2020-11" db="EMBL/GenBank/DDBJ databases">
        <title>Adaptations for nitrogen fixation in a non-lichenized fungal sporocarp promotes dispersal by wood-feeding termites.</title>
        <authorList>
            <consortium name="DOE Joint Genome Institute"/>
            <person name="Koch R.A."/>
            <person name="Yoon G."/>
            <person name="Arayal U."/>
            <person name="Lail K."/>
            <person name="Amirebrahimi M."/>
            <person name="Labutti K."/>
            <person name="Lipzen A."/>
            <person name="Riley R."/>
            <person name="Barry K."/>
            <person name="Henrissat B."/>
            <person name="Grigoriev I.V."/>
            <person name="Herr J.R."/>
            <person name="Aime M.C."/>
        </authorList>
    </citation>
    <scope>NUCLEOTIDE SEQUENCE</scope>
    <source>
        <strain evidence="5">MCA 3950</strain>
    </source>
</reference>
<dbReference type="EMBL" id="MU250524">
    <property type="protein sequence ID" value="KAG7452211.1"/>
    <property type="molecule type" value="Genomic_DNA"/>
</dbReference>
<dbReference type="InterPro" id="IPR036322">
    <property type="entry name" value="WD40_repeat_dom_sf"/>
</dbReference>
<dbReference type="InterPro" id="IPR001680">
    <property type="entry name" value="WD40_rpt"/>
</dbReference>
<evidence type="ECO:0000313" key="5">
    <source>
        <dbReference type="EMBL" id="KAG7452211.1"/>
    </source>
</evidence>
<dbReference type="InterPro" id="IPR051859">
    <property type="entry name" value="DCAF"/>
</dbReference>
<comment type="caution">
    <text evidence="5">The sequence shown here is derived from an EMBL/GenBank/DDBJ whole genome shotgun (WGS) entry which is preliminary data.</text>
</comment>
<feature type="compositionally biased region" description="Acidic residues" evidence="4">
    <location>
        <begin position="54"/>
        <end position="70"/>
    </location>
</feature>
<dbReference type="GO" id="GO:0043161">
    <property type="term" value="P:proteasome-mediated ubiquitin-dependent protein catabolic process"/>
    <property type="evidence" value="ECO:0007669"/>
    <property type="project" value="TreeGrafter"/>
</dbReference>
<evidence type="ECO:0000256" key="3">
    <source>
        <dbReference type="PROSITE-ProRule" id="PRU00221"/>
    </source>
</evidence>
<dbReference type="PANTHER" id="PTHR19847">
    <property type="entry name" value="DDB1- AND CUL4-ASSOCIATED FACTOR 11"/>
    <property type="match status" value="1"/>
</dbReference>
<feature type="compositionally biased region" description="Acidic residues" evidence="4">
    <location>
        <begin position="807"/>
        <end position="823"/>
    </location>
</feature>
<dbReference type="SUPFAM" id="SSF50978">
    <property type="entry name" value="WD40 repeat-like"/>
    <property type="match status" value="1"/>
</dbReference>
<organism evidence="5 6">
    <name type="scientific">Guyanagaster necrorhizus</name>
    <dbReference type="NCBI Taxonomy" id="856835"/>
    <lineage>
        <taxon>Eukaryota</taxon>
        <taxon>Fungi</taxon>
        <taxon>Dikarya</taxon>
        <taxon>Basidiomycota</taxon>
        <taxon>Agaricomycotina</taxon>
        <taxon>Agaricomycetes</taxon>
        <taxon>Agaricomycetidae</taxon>
        <taxon>Agaricales</taxon>
        <taxon>Marasmiineae</taxon>
        <taxon>Physalacriaceae</taxon>
        <taxon>Guyanagaster</taxon>
    </lineage>
</organism>
<dbReference type="PROSITE" id="PS50082">
    <property type="entry name" value="WD_REPEATS_2"/>
    <property type="match status" value="2"/>
</dbReference>
<keyword evidence="6" id="KW-1185">Reference proteome</keyword>
<accession>A0A9P8AYH2</accession>
<dbReference type="InterPro" id="IPR035992">
    <property type="entry name" value="Ricin_B-like_lectins"/>
</dbReference>
<dbReference type="PANTHER" id="PTHR19847:SF7">
    <property type="entry name" value="DDB1- AND CUL4-ASSOCIATED FACTOR 11"/>
    <property type="match status" value="1"/>
</dbReference>
<dbReference type="InterPro" id="IPR020472">
    <property type="entry name" value="WD40_PAC1"/>
</dbReference>
<feature type="region of interest" description="Disordered" evidence="4">
    <location>
        <begin position="807"/>
        <end position="828"/>
    </location>
</feature>
<dbReference type="PRINTS" id="PR00320">
    <property type="entry name" value="GPROTEINBRPT"/>
</dbReference>
<feature type="region of interest" description="Disordered" evidence="4">
    <location>
        <begin position="54"/>
        <end position="85"/>
    </location>
</feature>
<dbReference type="PROSITE" id="PS50294">
    <property type="entry name" value="WD_REPEATS_REGION"/>
    <property type="match status" value="2"/>
</dbReference>
<evidence type="ECO:0000256" key="2">
    <source>
        <dbReference type="ARBA" id="ARBA00022737"/>
    </source>
</evidence>
<evidence type="ECO:0000313" key="6">
    <source>
        <dbReference type="Proteomes" id="UP000812287"/>
    </source>
</evidence>
<evidence type="ECO:0000256" key="1">
    <source>
        <dbReference type="ARBA" id="ARBA00022574"/>
    </source>
</evidence>
<dbReference type="AlphaFoldDB" id="A0A9P8AYH2"/>
<feature type="repeat" description="WD" evidence="3">
    <location>
        <begin position="356"/>
        <end position="397"/>
    </location>
</feature>
<dbReference type="Proteomes" id="UP000812287">
    <property type="component" value="Unassembled WGS sequence"/>
</dbReference>
<sequence length="868" mass="97681">MQRELPDIDEEVFPVGSPRPNLNVLGRLFQLQHGTLRSNAQLLQLLQRQLDEENDDLDDDNDDDDSDEPTDPNQESWRGPATEPQEAGVELLNSGEYGRITPKIHARRGERNLVKAILNRFTAPRSTLFKEDLATNLVPNSNGSAMASYNSNIYTAQYSTDSSFYYTCSQDFRLYIYDSSAPTFSPEDRRAALSDSSVQTTMNIKRRIRGHPGRWTITDANLSPDNQRMIYSSLTSTVYMTSTVDDNPTQVPIPFATARTRHRDSWNYVDEFNIYACRFSADGNEVIAGGGRLISVYDLLANRRTVQIKAHTDDVNSCCWADTASGNVLVSASDDCSLKVWDRRSLGATPKPSGVLMGHTEGITYVSAKGDGRYVTSNGKDQALRLWDLRKMRSSLDYDNAGHRTYGFDFDYRYPPYPKPKRQAHPMDCSVMTYRGHSVLRTLIRCHFSPAETTGSQYIYSGSADGKIHIWSLDGTVVQILDRNEALPMGHDPSAPERLSPHCHTNRRVCVRDVSWHSQEPVMMSAGWDSGHGSILAKHEWKGLSKMNGSLEDWVTKEDSERRAMENVRHSSRLGAQRRRDFNLIPGAYVDDDEDDHFEAHSHTSTMTADSKTNGFPDGYFIIRAAATKRLLDVACDAIEDGTELLLYPEKEKSLVESRRNPDANNQVFYIDTSGALCSRSSGHALDIEGDRLVLRHRRPISLPFPNSYSHPLPKFSYDLQTKEIYVNFSCDPAFPPPSSFHSNAWKDKTYLLAAIPLHKPRTIIDDASQFIHSALTSSFSLFQSTSPTHSTPEDVYKSGVDLGEDEVVEEERGEEGEVDDSPEPSRKIRMLSVADATMDDSSLVEKAKNRRRWQIEPLRVANKRTGV</sequence>
<dbReference type="Gene3D" id="2.80.10.50">
    <property type="match status" value="1"/>
</dbReference>
<dbReference type="OrthoDB" id="63070at2759"/>
<protein>
    <submittedName>
        <fullName evidence="5">WD40 repeat-like protein</fullName>
    </submittedName>
</protein>
<dbReference type="GO" id="GO:0080008">
    <property type="term" value="C:Cul4-RING E3 ubiquitin ligase complex"/>
    <property type="evidence" value="ECO:0007669"/>
    <property type="project" value="TreeGrafter"/>
</dbReference>
<dbReference type="Gene3D" id="2.130.10.10">
    <property type="entry name" value="YVTN repeat-like/Quinoprotein amine dehydrogenase"/>
    <property type="match status" value="2"/>
</dbReference>
<name>A0A9P8AYH2_9AGAR</name>
<gene>
    <name evidence="5" type="ORF">BT62DRAFT_941306</name>
</gene>
<proteinExistence type="predicted"/>
<keyword evidence="1 3" id="KW-0853">WD repeat</keyword>
<dbReference type="Pfam" id="PF00400">
    <property type="entry name" value="WD40"/>
    <property type="match status" value="3"/>
</dbReference>
<dbReference type="InterPro" id="IPR015943">
    <property type="entry name" value="WD40/YVTN_repeat-like_dom_sf"/>
</dbReference>
<dbReference type="SMART" id="SM00320">
    <property type="entry name" value="WD40"/>
    <property type="match status" value="6"/>
</dbReference>
<evidence type="ECO:0000256" key="4">
    <source>
        <dbReference type="SAM" id="MobiDB-lite"/>
    </source>
</evidence>
<dbReference type="RefSeq" id="XP_043045711.1">
    <property type="nucleotide sequence ID" value="XM_043187787.1"/>
</dbReference>
<keyword evidence="2" id="KW-0677">Repeat</keyword>
<dbReference type="GeneID" id="66110084"/>
<dbReference type="SUPFAM" id="SSF50370">
    <property type="entry name" value="Ricin B-like lectins"/>
    <property type="match status" value="1"/>
</dbReference>